<dbReference type="Proteomes" id="UP000198943">
    <property type="component" value="Unassembled WGS sequence"/>
</dbReference>
<dbReference type="CDD" id="cd06171">
    <property type="entry name" value="Sigma70_r4"/>
    <property type="match status" value="1"/>
</dbReference>
<keyword evidence="4" id="KW-0804">Transcription</keyword>
<evidence type="ECO:0000256" key="2">
    <source>
        <dbReference type="ARBA" id="ARBA00023082"/>
    </source>
</evidence>
<evidence type="ECO:0000256" key="4">
    <source>
        <dbReference type="ARBA" id="ARBA00023163"/>
    </source>
</evidence>
<name>A0A1G6MZ46_9FIRM</name>
<dbReference type="Pfam" id="PF04545">
    <property type="entry name" value="Sigma70_r4"/>
    <property type="match status" value="1"/>
</dbReference>
<evidence type="ECO:0000256" key="1">
    <source>
        <dbReference type="ARBA" id="ARBA00023015"/>
    </source>
</evidence>
<dbReference type="RefSeq" id="WP_093730769.1">
    <property type="nucleotide sequence ID" value="NZ_FMYW01000011.1"/>
</dbReference>
<dbReference type="EMBL" id="FMYW01000011">
    <property type="protein sequence ID" value="SDC60813.1"/>
    <property type="molecule type" value="Genomic_DNA"/>
</dbReference>
<dbReference type="PANTHER" id="PTHR30385">
    <property type="entry name" value="SIGMA FACTOR F FLAGELLAR"/>
    <property type="match status" value="1"/>
</dbReference>
<dbReference type="GO" id="GO:0003677">
    <property type="term" value="F:DNA binding"/>
    <property type="evidence" value="ECO:0007669"/>
    <property type="project" value="UniProtKB-KW"/>
</dbReference>
<proteinExistence type="predicted"/>
<feature type="region of interest" description="Disordered" evidence="5">
    <location>
        <begin position="100"/>
        <end position="133"/>
    </location>
</feature>
<accession>A0A1G6MZ46</accession>
<dbReference type="OrthoDB" id="9799825at2"/>
<evidence type="ECO:0000259" key="6">
    <source>
        <dbReference type="Pfam" id="PF04545"/>
    </source>
</evidence>
<keyword evidence="1" id="KW-0805">Transcription regulation</keyword>
<dbReference type="Gene3D" id="1.20.140.160">
    <property type="match status" value="1"/>
</dbReference>
<feature type="compositionally biased region" description="Polar residues" evidence="5">
    <location>
        <begin position="111"/>
        <end position="127"/>
    </location>
</feature>
<evidence type="ECO:0000313" key="7">
    <source>
        <dbReference type="EMBL" id="SDC60813.1"/>
    </source>
</evidence>
<organism evidence="7 8">
    <name type="scientific">Succiniclasticum ruminis</name>
    <dbReference type="NCBI Taxonomy" id="40841"/>
    <lineage>
        <taxon>Bacteria</taxon>
        <taxon>Bacillati</taxon>
        <taxon>Bacillota</taxon>
        <taxon>Negativicutes</taxon>
        <taxon>Acidaminococcales</taxon>
        <taxon>Acidaminococcaceae</taxon>
        <taxon>Succiniclasticum</taxon>
    </lineage>
</organism>
<evidence type="ECO:0000256" key="3">
    <source>
        <dbReference type="ARBA" id="ARBA00023125"/>
    </source>
</evidence>
<protein>
    <submittedName>
        <fullName evidence="7">RNA polymerase sigma factor, sigma-70 family</fullName>
    </submittedName>
</protein>
<keyword evidence="8" id="KW-1185">Reference proteome</keyword>
<keyword evidence="3" id="KW-0238">DNA-binding</keyword>
<evidence type="ECO:0000256" key="5">
    <source>
        <dbReference type="SAM" id="MobiDB-lite"/>
    </source>
</evidence>
<dbReference type="GO" id="GO:0006352">
    <property type="term" value="P:DNA-templated transcription initiation"/>
    <property type="evidence" value="ECO:0007669"/>
    <property type="project" value="InterPro"/>
</dbReference>
<sequence length="204" mass="22983">MDFSELKKFPWNPEIYLAQQGDTKAMRRTCAKAEPIVDQFGKVSYFVNLLGKDEVRSIASLSLVEFVMSYPGGVPDEEVPALIKQAIKCDLINSVHRLEYRRGKEEAPPTNADTGSPENSSGDTGSPSAPPYGEPEACLLQNAYAQTVQDAIQHLNRNEQTVIQFYYFRQETTNEIAVRLGCSVQNVRKIKRRALTRLRSLLER</sequence>
<reference evidence="8" key="1">
    <citation type="submission" date="2016-10" db="EMBL/GenBank/DDBJ databases">
        <authorList>
            <person name="Varghese N."/>
            <person name="Submissions S."/>
        </authorList>
    </citation>
    <scope>NUCLEOTIDE SEQUENCE [LARGE SCALE GENOMIC DNA]</scope>
    <source>
        <strain evidence="8">DSM 11005</strain>
    </source>
</reference>
<dbReference type="InterPro" id="IPR007630">
    <property type="entry name" value="RNA_pol_sigma70_r4"/>
</dbReference>
<feature type="domain" description="RNA polymerase sigma-70 region 4" evidence="6">
    <location>
        <begin position="151"/>
        <end position="199"/>
    </location>
</feature>
<dbReference type="SUPFAM" id="SSF88659">
    <property type="entry name" value="Sigma3 and sigma4 domains of RNA polymerase sigma factors"/>
    <property type="match status" value="1"/>
</dbReference>
<dbReference type="InterPro" id="IPR014284">
    <property type="entry name" value="RNA_pol_sigma-70_dom"/>
</dbReference>
<gene>
    <name evidence="7" type="ORF">SAMN04487864_11149</name>
</gene>
<dbReference type="InterPro" id="IPR013324">
    <property type="entry name" value="RNA_pol_sigma_r3/r4-like"/>
</dbReference>
<dbReference type="GO" id="GO:0016987">
    <property type="term" value="F:sigma factor activity"/>
    <property type="evidence" value="ECO:0007669"/>
    <property type="project" value="UniProtKB-KW"/>
</dbReference>
<keyword evidence="2" id="KW-0731">Sigma factor</keyword>
<dbReference type="AlphaFoldDB" id="A0A1G6MZ46"/>
<dbReference type="NCBIfam" id="TIGR02937">
    <property type="entry name" value="sigma70-ECF"/>
    <property type="match status" value="1"/>
</dbReference>
<evidence type="ECO:0000313" key="8">
    <source>
        <dbReference type="Proteomes" id="UP000198943"/>
    </source>
</evidence>